<keyword evidence="2 3" id="KW-0808">Transferase</keyword>
<reference evidence="3 4" key="1">
    <citation type="submission" date="2020-07" db="EMBL/GenBank/DDBJ databases">
        <title>Sequencing the genomes of 1000 actinobacteria strains.</title>
        <authorList>
            <person name="Klenk H.-P."/>
        </authorList>
    </citation>
    <scope>NUCLEOTIDE SEQUENCE [LARGE SCALE GENOMIC DNA]</scope>
    <source>
        <strain evidence="3 4">DSM 29531</strain>
    </source>
</reference>
<sequence>MRIAFVSPWDVTDADAWSGTIAPMYAALSRHASVTPVWTGDIPLAPADRLLERGIGRLTERTYSPHHAVLSSRRRGKTVAERVAATGADLVVAVAASTDIVYARMPQPVIQVGDTTFAALLGFYPIVDQLHPLAVRQALRVDRDARRATHSFAMMTDWAVRALLREGVPADRAHTVPFGPSVQPRTLAPREPDDELSLLLVASDWARKGGPAALAAVQQARAAGHRVSLTAVGNLPPLPDWVDARGRAPRHTLPDLYLQHDVLLELATANTAGMTLTDAAAYGLPAIATDVGGVSTIVRDGETGLLVRPGEPCVADAVGAIASLADGDRWRSLSAGARAHHEASLNWDAWATRLLELASIAVPADVGSPA</sequence>
<comment type="caution">
    <text evidence="3">The sequence shown here is derived from an EMBL/GenBank/DDBJ whole genome shotgun (WGS) entry which is preliminary data.</text>
</comment>
<dbReference type="PANTHER" id="PTHR12526:SF510">
    <property type="entry name" value="D-INOSITOL 3-PHOSPHATE GLYCOSYLTRANSFERASE"/>
    <property type="match status" value="1"/>
</dbReference>
<accession>A0A853DMY1</accession>
<evidence type="ECO:0000256" key="1">
    <source>
        <dbReference type="ARBA" id="ARBA00022676"/>
    </source>
</evidence>
<evidence type="ECO:0000313" key="4">
    <source>
        <dbReference type="Proteomes" id="UP000571817"/>
    </source>
</evidence>
<gene>
    <name evidence="3" type="ORF">HNR15_003307</name>
</gene>
<organism evidence="3 4">
    <name type="scientific">Allobranchiibius huperziae</name>
    <dbReference type="NCBI Taxonomy" id="1874116"/>
    <lineage>
        <taxon>Bacteria</taxon>
        <taxon>Bacillati</taxon>
        <taxon>Actinomycetota</taxon>
        <taxon>Actinomycetes</taxon>
        <taxon>Micrococcales</taxon>
        <taxon>Dermacoccaceae</taxon>
        <taxon>Allobranchiibius</taxon>
    </lineage>
</organism>
<evidence type="ECO:0000313" key="3">
    <source>
        <dbReference type="EMBL" id="NYJ76344.1"/>
    </source>
</evidence>
<keyword evidence="4" id="KW-1185">Reference proteome</keyword>
<proteinExistence type="predicted"/>
<dbReference type="AlphaFoldDB" id="A0A853DMY1"/>
<dbReference type="Gene3D" id="3.40.50.2000">
    <property type="entry name" value="Glycogen Phosphorylase B"/>
    <property type="match status" value="2"/>
</dbReference>
<dbReference type="GO" id="GO:0016757">
    <property type="term" value="F:glycosyltransferase activity"/>
    <property type="evidence" value="ECO:0007669"/>
    <property type="project" value="UniProtKB-KW"/>
</dbReference>
<dbReference type="RefSeq" id="WP_179483408.1">
    <property type="nucleotide sequence ID" value="NZ_JACCFW010000001.1"/>
</dbReference>
<keyword evidence="1" id="KW-0328">Glycosyltransferase</keyword>
<dbReference type="CDD" id="cd03801">
    <property type="entry name" value="GT4_PimA-like"/>
    <property type="match status" value="1"/>
</dbReference>
<name>A0A853DMY1_9MICO</name>
<dbReference type="SUPFAM" id="SSF53756">
    <property type="entry name" value="UDP-Glycosyltransferase/glycogen phosphorylase"/>
    <property type="match status" value="1"/>
</dbReference>
<dbReference type="Pfam" id="PF13692">
    <property type="entry name" value="Glyco_trans_1_4"/>
    <property type="match status" value="1"/>
</dbReference>
<protein>
    <submittedName>
        <fullName evidence="3">Glycosyltransferase involved in cell wall biosynthesis</fullName>
    </submittedName>
</protein>
<dbReference type="Proteomes" id="UP000571817">
    <property type="component" value="Unassembled WGS sequence"/>
</dbReference>
<dbReference type="PANTHER" id="PTHR12526">
    <property type="entry name" value="GLYCOSYLTRANSFERASE"/>
    <property type="match status" value="1"/>
</dbReference>
<dbReference type="EMBL" id="JACCFW010000001">
    <property type="protein sequence ID" value="NYJ76344.1"/>
    <property type="molecule type" value="Genomic_DNA"/>
</dbReference>
<evidence type="ECO:0000256" key="2">
    <source>
        <dbReference type="ARBA" id="ARBA00022679"/>
    </source>
</evidence>